<keyword evidence="5 8" id="KW-1133">Transmembrane helix</keyword>
<evidence type="ECO:0000256" key="4">
    <source>
        <dbReference type="ARBA" id="ARBA00022692"/>
    </source>
</evidence>
<comment type="caution">
    <text evidence="9">The sequence shown here is derived from an EMBL/GenBank/DDBJ whole genome shotgun (WGS) entry which is preliminary data.</text>
</comment>
<feature type="compositionally biased region" description="Gly residues" evidence="7">
    <location>
        <begin position="80"/>
        <end position="92"/>
    </location>
</feature>
<feature type="transmembrane region" description="Helical" evidence="8">
    <location>
        <begin position="231"/>
        <end position="249"/>
    </location>
</feature>
<dbReference type="GO" id="GO:0022857">
    <property type="term" value="F:transmembrane transporter activity"/>
    <property type="evidence" value="ECO:0007669"/>
    <property type="project" value="InterPro"/>
</dbReference>
<evidence type="ECO:0000256" key="8">
    <source>
        <dbReference type="SAM" id="Phobius"/>
    </source>
</evidence>
<proteinExistence type="inferred from homology"/>
<feature type="transmembrane region" description="Helical" evidence="8">
    <location>
        <begin position="295"/>
        <end position="313"/>
    </location>
</feature>
<dbReference type="InterPro" id="IPR052599">
    <property type="entry name" value="SLC43A_AATransporter"/>
</dbReference>
<reference evidence="9 10" key="1">
    <citation type="journal article" date="2016" name="BMC Genomics">
        <title>Comparative genomic and transcriptomic analyses of the Fuzhuan brick tea-fermentation fungus Aspergillus cristatus.</title>
        <authorList>
            <person name="Ge Y."/>
            <person name="Wang Y."/>
            <person name="Liu Y."/>
            <person name="Tan Y."/>
            <person name="Ren X."/>
            <person name="Zhang X."/>
            <person name="Hyde K.D."/>
            <person name="Liu Y."/>
            <person name="Liu Z."/>
        </authorList>
    </citation>
    <scope>NUCLEOTIDE SEQUENCE [LARGE SCALE GENOMIC DNA]</scope>
    <source>
        <strain evidence="9 10">GZAAS20.1005</strain>
    </source>
</reference>
<feature type="transmembrane region" description="Helical" evidence="8">
    <location>
        <begin position="121"/>
        <end position="141"/>
    </location>
</feature>
<name>A0A1E3BBB8_ASPCR</name>
<dbReference type="Gene3D" id="1.20.1250.20">
    <property type="entry name" value="MFS general substrate transporter like domains"/>
    <property type="match status" value="1"/>
</dbReference>
<feature type="transmembrane region" description="Helical" evidence="8">
    <location>
        <begin position="203"/>
        <end position="225"/>
    </location>
</feature>
<dbReference type="AlphaFoldDB" id="A0A1E3BBB8"/>
<dbReference type="STRING" id="573508.A0A1E3BBB8"/>
<comment type="subcellular location">
    <subcellularLocation>
        <location evidence="1">Membrane</location>
        <topology evidence="1">Multi-pass membrane protein</topology>
    </subcellularLocation>
</comment>
<organism evidence="9 10">
    <name type="scientific">Aspergillus cristatus</name>
    <name type="common">Chinese Fuzhuan brick tea-fermentation fungus</name>
    <name type="synonym">Eurotium cristatum</name>
    <dbReference type="NCBI Taxonomy" id="573508"/>
    <lineage>
        <taxon>Eukaryota</taxon>
        <taxon>Fungi</taxon>
        <taxon>Dikarya</taxon>
        <taxon>Ascomycota</taxon>
        <taxon>Pezizomycotina</taxon>
        <taxon>Eurotiomycetes</taxon>
        <taxon>Eurotiomycetidae</taxon>
        <taxon>Eurotiales</taxon>
        <taxon>Aspergillaceae</taxon>
        <taxon>Aspergillus</taxon>
        <taxon>Aspergillus subgen. Aspergillus</taxon>
    </lineage>
</organism>
<dbReference type="Proteomes" id="UP000094569">
    <property type="component" value="Unassembled WGS sequence"/>
</dbReference>
<keyword evidence="3" id="KW-0813">Transport</keyword>
<evidence type="ECO:0008006" key="11">
    <source>
        <dbReference type="Google" id="ProtNLM"/>
    </source>
</evidence>
<feature type="transmembrane region" description="Helical" evidence="8">
    <location>
        <begin position="261"/>
        <end position="283"/>
    </location>
</feature>
<dbReference type="InterPro" id="IPR036259">
    <property type="entry name" value="MFS_trans_sf"/>
</dbReference>
<feature type="transmembrane region" description="Helical" evidence="8">
    <location>
        <begin position="176"/>
        <end position="196"/>
    </location>
</feature>
<evidence type="ECO:0000256" key="3">
    <source>
        <dbReference type="ARBA" id="ARBA00022448"/>
    </source>
</evidence>
<feature type="transmembrane region" description="Helical" evidence="8">
    <location>
        <begin position="457"/>
        <end position="477"/>
    </location>
</feature>
<comment type="similarity">
    <text evidence="2">Belongs to the SLC43A transporter (TC 2.A.1.44) family.</text>
</comment>
<evidence type="ECO:0000256" key="7">
    <source>
        <dbReference type="SAM" id="MobiDB-lite"/>
    </source>
</evidence>
<dbReference type="PANTHER" id="PTHR20772:SF2">
    <property type="entry name" value="PROTEIN FMP42"/>
    <property type="match status" value="1"/>
</dbReference>
<dbReference type="GO" id="GO:0000329">
    <property type="term" value="C:fungal-type vacuole membrane"/>
    <property type="evidence" value="ECO:0007669"/>
    <property type="project" value="TreeGrafter"/>
</dbReference>
<evidence type="ECO:0000256" key="6">
    <source>
        <dbReference type="ARBA" id="ARBA00023136"/>
    </source>
</evidence>
<evidence type="ECO:0000256" key="2">
    <source>
        <dbReference type="ARBA" id="ARBA00006595"/>
    </source>
</evidence>
<dbReference type="Pfam" id="PF07690">
    <property type="entry name" value="MFS_1"/>
    <property type="match status" value="1"/>
</dbReference>
<keyword evidence="4 8" id="KW-0812">Transmembrane</keyword>
<keyword evidence="6 8" id="KW-0472">Membrane</keyword>
<dbReference type="SUPFAM" id="SSF103473">
    <property type="entry name" value="MFS general substrate transporter"/>
    <property type="match status" value="1"/>
</dbReference>
<gene>
    <name evidence="9" type="ORF">SI65_06134</name>
</gene>
<dbReference type="InterPro" id="IPR011701">
    <property type="entry name" value="MFS"/>
</dbReference>
<evidence type="ECO:0000313" key="10">
    <source>
        <dbReference type="Proteomes" id="UP000094569"/>
    </source>
</evidence>
<sequence length="631" mass="68892">MSLSRIPYLEWWEASGASREDVDRASVTDSDEDAYLELPDHSIASSFSSLSYVSIRRPTKPVAGPGSDGSREVEAEVGPPGSGTREGTGIGSEGLPLDEPDGLPKTTGAFEVDRHKRIAQVCIAVLSCFLSGGIIFGFAAIKPILVKEGVYRDLCSQEELHQGVSVCYGQDIRLNIMFTTAAVATNLSALPIGTILDTYGPRVCGLIGSGLLTIGSLLLAFARYIPFDAYIAGYLSLALAGPFIYISSFHLSNTFPARSGLILAMLTGAYDASTAVFMAFNLINEYTDGFSTQRFFLIYLLIPLFVLTTQVTIMPETSYKTVGELVLQAEARIATEANQTVREASHHQETITKIQLFLTFPNSTHRIMSSIDRQTPVLPQDQNNHTPQTQTQTHKDPIQGTLHNLPARAQILSPYFILYTFFTALTTLRINFFLATIHHQYTSLLHSPTLANYITQTLTILLPIGGILAAPLTSIILNTLPTPSITLILVITGSTLCLMNTISSLPAAYTTILLMSIYRPFFYSASSDYAARVFGFRHFGTVYGLVIFVSGVVGFAQVGLDTLAWREGGVEVVDWLFIGVTGFVGGLWVSIIFLGVRRIVERRDLESAERERESLLVDSVAENQYGSTDNP</sequence>
<protein>
    <recommendedName>
        <fullName evidence="11">Protein FMP42</fullName>
    </recommendedName>
</protein>
<feature type="transmembrane region" description="Helical" evidence="8">
    <location>
        <begin position="416"/>
        <end position="437"/>
    </location>
</feature>
<feature type="transmembrane region" description="Helical" evidence="8">
    <location>
        <begin position="572"/>
        <end position="596"/>
    </location>
</feature>
<accession>A0A1E3BBB8</accession>
<evidence type="ECO:0000313" key="9">
    <source>
        <dbReference type="EMBL" id="ODM18263.1"/>
    </source>
</evidence>
<evidence type="ECO:0000256" key="5">
    <source>
        <dbReference type="ARBA" id="ARBA00022989"/>
    </source>
</evidence>
<keyword evidence="10" id="KW-1185">Reference proteome</keyword>
<feature type="transmembrane region" description="Helical" evidence="8">
    <location>
        <begin position="538"/>
        <end position="560"/>
    </location>
</feature>
<dbReference type="PANTHER" id="PTHR20772">
    <property type="entry name" value="PROTEIN FMP42"/>
    <property type="match status" value="1"/>
</dbReference>
<dbReference type="EMBL" id="JXNT01000006">
    <property type="protein sequence ID" value="ODM18263.1"/>
    <property type="molecule type" value="Genomic_DNA"/>
</dbReference>
<feature type="compositionally biased region" description="Low complexity" evidence="7">
    <location>
        <begin position="379"/>
        <end position="392"/>
    </location>
</feature>
<feature type="region of interest" description="Disordered" evidence="7">
    <location>
        <begin position="376"/>
        <end position="396"/>
    </location>
</feature>
<dbReference type="VEuPathDB" id="FungiDB:SI65_06134"/>
<feature type="region of interest" description="Disordered" evidence="7">
    <location>
        <begin position="60"/>
        <end position="103"/>
    </location>
</feature>
<evidence type="ECO:0000256" key="1">
    <source>
        <dbReference type="ARBA" id="ARBA00004141"/>
    </source>
</evidence>
<dbReference type="OrthoDB" id="330047at2759"/>